<name>A0A5Q6RWR3_9ACTN</name>
<comment type="caution">
    <text evidence="2">The sequence shown here is derived from an EMBL/GenBank/DDBJ whole genome shotgun (WGS) entry which is preliminary data.</text>
</comment>
<dbReference type="Gene3D" id="3.40.50.300">
    <property type="entry name" value="P-loop containing nucleotide triphosphate hydrolases"/>
    <property type="match status" value="1"/>
</dbReference>
<feature type="compositionally biased region" description="Basic and acidic residues" evidence="1">
    <location>
        <begin position="17"/>
        <end position="30"/>
    </location>
</feature>
<dbReference type="SUPFAM" id="SSF52540">
    <property type="entry name" value="P-loop containing nucleoside triphosphate hydrolases"/>
    <property type="match status" value="1"/>
</dbReference>
<dbReference type="AlphaFoldDB" id="A0A5Q6RWR3"/>
<proteinExistence type="predicted"/>
<feature type="region of interest" description="Disordered" evidence="1">
    <location>
        <begin position="1"/>
        <end position="103"/>
    </location>
</feature>
<dbReference type="InterPro" id="IPR027417">
    <property type="entry name" value="P-loop_NTPase"/>
</dbReference>
<dbReference type="Pfam" id="PF13481">
    <property type="entry name" value="AAA_25"/>
    <property type="match status" value="1"/>
</dbReference>
<feature type="compositionally biased region" description="Basic residues" evidence="1">
    <location>
        <begin position="68"/>
        <end position="78"/>
    </location>
</feature>
<feature type="compositionally biased region" description="Basic and acidic residues" evidence="1">
    <location>
        <begin position="1"/>
        <end position="10"/>
    </location>
</feature>
<dbReference type="EMBL" id="VDFQ02000004">
    <property type="protein sequence ID" value="KAA1422499.1"/>
    <property type="molecule type" value="Genomic_DNA"/>
</dbReference>
<protein>
    <submittedName>
        <fullName evidence="2">AAA family ATPase</fullName>
    </submittedName>
</protein>
<sequence length="442" mass="48155">MDRGAADRRPPGGGLDAEVHHRGDRLEERRIRQRPRRSRADRRVRREVADVDAAPARVGHLGEDRQRRLGAVRHAKPSRPHDRGGGRVTAAALSPPPEEEPLEPTFRRVWQPVDLDAVLSGQWAPPTPSVGRRSDGVGLFYAGKVHTLASESEAGKTWLAMSAVVDEIAADNNVVYLDFEDDEGGVVGRLLTLQVGAEAIRRRFHYLRPTEALGSGIHLDDLHMLLRATRPTLAVLDGVTEAMTLHGMDPLSNKDIATFGRILPRRIADAGPAVVCLDHVVKSAEGRGRYALGGVHKLNALDGAAFVLENRKPFGIGLTGRTTVRLAKDRPGQLRKHGLPGKDGLSWFADLVLTSHEERFAEVEVIKPADASSTEFRPTTVMRRVSDALAEHGPMSARQIEAVVTGKAKTIRDAIAILQVEKYITTGSPIGSIRPFEGGADR</sequence>
<accession>A0A5Q6RWR3</accession>
<organism evidence="2 3">
    <name type="scientific">Mumia zhuanghuii</name>
    <dbReference type="NCBI Taxonomy" id="2585211"/>
    <lineage>
        <taxon>Bacteria</taxon>
        <taxon>Bacillati</taxon>
        <taxon>Actinomycetota</taxon>
        <taxon>Actinomycetes</taxon>
        <taxon>Propionibacteriales</taxon>
        <taxon>Nocardioidaceae</taxon>
        <taxon>Mumia</taxon>
    </lineage>
</organism>
<evidence type="ECO:0000256" key="1">
    <source>
        <dbReference type="SAM" id="MobiDB-lite"/>
    </source>
</evidence>
<gene>
    <name evidence="2" type="ORF">FE697_015305</name>
</gene>
<evidence type="ECO:0000313" key="3">
    <source>
        <dbReference type="Proteomes" id="UP000307768"/>
    </source>
</evidence>
<feature type="compositionally biased region" description="Basic residues" evidence="1">
    <location>
        <begin position="31"/>
        <end position="43"/>
    </location>
</feature>
<evidence type="ECO:0000313" key="2">
    <source>
        <dbReference type="EMBL" id="KAA1422499.1"/>
    </source>
</evidence>
<dbReference type="Proteomes" id="UP000307768">
    <property type="component" value="Unassembled WGS sequence"/>
</dbReference>
<reference evidence="2 3" key="1">
    <citation type="submission" date="2019-09" db="EMBL/GenBank/DDBJ databases">
        <title>Mumia zhuanghuii sp. nov. isolated from the intestinal contents of plateau pika (Ochotona curzoniae) in the Qinghai-Tibet plateau of China.</title>
        <authorList>
            <person name="Tian Z."/>
        </authorList>
    </citation>
    <scope>NUCLEOTIDE SEQUENCE [LARGE SCALE GENOMIC DNA]</scope>
    <source>
        <strain evidence="3">350</strain>
    </source>
</reference>
<dbReference type="OrthoDB" id="3171622at2"/>